<comment type="caution">
    <text evidence="1">The sequence shown here is derived from an EMBL/GenBank/DDBJ whole genome shotgun (WGS) entry which is preliminary data.</text>
</comment>
<gene>
    <name evidence="1" type="ORF">Ae201684_013372</name>
</gene>
<proteinExistence type="predicted"/>
<evidence type="ECO:0000313" key="2">
    <source>
        <dbReference type="Proteomes" id="UP000481153"/>
    </source>
</evidence>
<organism evidence="1 2">
    <name type="scientific">Aphanomyces euteiches</name>
    <dbReference type="NCBI Taxonomy" id="100861"/>
    <lineage>
        <taxon>Eukaryota</taxon>
        <taxon>Sar</taxon>
        <taxon>Stramenopiles</taxon>
        <taxon>Oomycota</taxon>
        <taxon>Saprolegniomycetes</taxon>
        <taxon>Saprolegniales</taxon>
        <taxon>Verrucalvaceae</taxon>
        <taxon>Aphanomyces</taxon>
    </lineage>
</organism>
<dbReference type="AlphaFoldDB" id="A0A6G0WN70"/>
<dbReference type="EMBL" id="VJMJ01000172">
    <property type="protein sequence ID" value="KAF0728800.1"/>
    <property type="molecule type" value="Genomic_DNA"/>
</dbReference>
<protein>
    <submittedName>
        <fullName evidence="1">Uncharacterized protein</fullName>
    </submittedName>
</protein>
<dbReference type="PANTHER" id="PTHR38696">
    <property type="entry name" value="MEDIATOR OF RNA POLYMERASE II TRANSCRIPTION SUBUNIT 13"/>
    <property type="match status" value="1"/>
</dbReference>
<dbReference type="PANTHER" id="PTHR38696:SF1">
    <property type="entry name" value="MEDIATOR OF RNA POLYMERASE II TRANSCRIPTION SUBUNIT 13"/>
    <property type="match status" value="1"/>
</dbReference>
<dbReference type="VEuPathDB" id="FungiDB:AeMF1_021792"/>
<name>A0A6G0WN70_9STRA</name>
<keyword evidence="2" id="KW-1185">Reference proteome</keyword>
<dbReference type="Proteomes" id="UP000481153">
    <property type="component" value="Unassembled WGS sequence"/>
</dbReference>
<accession>A0A6G0WN70</accession>
<reference evidence="1 2" key="1">
    <citation type="submission" date="2019-07" db="EMBL/GenBank/DDBJ databases">
        <title>Genomics analysis of Aphanomyces spp. identifies a new class of oomycete effector associated with host adaptation.</title>
        <authorList>
            <person name="Gaulin E."/>
        </authorList>
    </citation>
    <scope>NUCLEOTIDE SEQUENCE [LARGE SCALE GENOMIC DNA]</scope>
    <source>
        <strain evidence="1 2">ATCC 201684</strain>
    </source>
</reference>
<evidence type="ECO:0000313" key="1">
    <source>
        <dbReference type="EMBL" id="KAF0728800.1"/>
    </source>
</evidence>
<sequence length="233" mass="26527">MSGVLPFPTLAMHRSDRIRLFNFPNEATQWITDAVVASTWPHKDVAISHKDTYVEFKLGGYPWLPNGEDTVHARRLMQQILFTFRTNGYALYTSTGIFNNELSKDILIFEQREPCTLSMFSISLNQHDTLRVIDAPHDIVELITTCIQTNYAGGSVRVSEYTPGCQQFKLWSSPWFDGLKPFGTMIVAHVFAQLNAAGWRLYATIKQTTKSDKNAKDSWYFVYAPEAKLVGFT</sequence>